<evidence type="ECO:0000313" key="10">
    <source>
        <dbReference type="Proteomes" id="UP000244093"/>
    </source>
</evidence>
<proteinExistence type="predicted"/>
<feature type="transmembrane region" description="Helical" evidence="8">
    <location>
        <begin position="334"/>
        <end position="356"/>
    </location>
</feature>
<accession>A0A2R7Y8C5</accession>
<dbReference type="InterPro" id="IPR001991">
    <property type="entry name" value="Na-dicarboxylate_symporter"/>
</dbReference>
<keyword evidence="7 8" id="KW-0472">Membrane</keyword>
<evidence type="ECO:0000256" key="7">
    <source>
        <dbReference type="ARBA" id="ARBA00023136"/>
    </source>
</evidence>
<keyword evidence="4 8" id="KW-0812">Transmembrane</keyword>
<keyword evidence="6 8" id="KW-1133">Transmembrane helix</keyword>
<dbReference type="InterPro" id="IPR018107">
    <property type="entry name" value="Na-dicarboxylate_symporter_CS"/>
</dbReference>
<dbReference type="GO" id="GO:0015293">
    <property type="term" value="F:symporter activity"/>
    <property type="evidence" value="ECO:0007669"/>
    <property type="project" value="UniProtKB-KW"/>
</dbReference>
<dbReference type="Pfam" id="PF00375">
    <property type="entry name" value="SDF"/>
    <property type="match status" value="1"/>
</dbReference>
<keyword evidence="5" id="KW-0769">Symport</keyword>
<feature type="transmembrane region" description="Helical" evidence="8">
    <location>
        <begin position="362"/>
        <end position="384"/>
    </location>
</feature>
<reference evidence="9" key="1">
    <citation type="submission" date="2017-04" db="EMBL/GenBank/DDBJ databases">
        <authorList>
            <person name="Afonso C.L."/>
            <person name="Miller P.J."/>
            <person name="Scott M.A."/>
            <person name="Spackman E."/>
            <person name="Goraichik I."/>
            <person name="Dimitrov K.M."/>
            <person name="Suarez D.L."/>
            <person name="Swayne D.E."/>
        </authorList>
    </citation>
    <scope>NUCLEOTIDE SEQUENCE</scope>
    <source>
        <strain evidence="9">NZ3</strain>
    </source>
</reference>
<dbReference type="PROSITE" id="PS00714">
    <property type="entry name" value="NA_DICARBOXYL_SYMP_2"/>
    <property type="match status" value="1"/>
</dbReference>
<gene>
    <name evidence="9" type="ORF">B7O98_04205</name>
</gene>
<dbReference type="InterPro" id="IPR036458">
    <property type="entry name" value="Na:dicarbo_symporter_sf"/>
</dbReference>
<feature type="transmembrane region" description="Helical" evidence="8">
    <location>
        <begin position="153"/>
        <end position="177"/>
    </location>
</feature>
<evidence type="ECO:0000256" key="8">
    <source>
        <dbReference type="SAM" id="Phobius"/>
    </source>
</evidence>
<organism evidence="9 10">
    <name type="scientific">Zestosphaera tikiterensis</name>
    <dbReference type="NCBI Taxonomy" id="1973259"/>
    <lineage>
        <taxon>Archaea</taxon>
        <taxon>Thermoproteota</taxon>
        <taxon>Thermoprotei</taxon>
        <taxon>Desulfurococcales</taxon>
        <taxon>Desulfurococcaceae</taxon>
        <taxon>Zestosphaera</taxon>
    </lineage>
</organism>
<comment type="caution">
    <text evidence="9">The sequence shown here is derived from an EMBL/GenBank/DDBJ whole genome shotgun (WGS) entry which is preliminary data.</text>
</comment>
<name>A0A2R7Y8C5_9CREN</name>
<sequence>MVVYTATHSTRGGIQRTFLLAILICFILGIAVGWVVSATAPKDVQTSAAAWFKAFGDIFVRLIRIVIPPLIFFTIAAATSSIANARRLGMILVWMLILYIGTSALAAVWGILAGQLFAPGVGVGLQPPKDYKPPTPPSGIDILMSFFQTDFNALLAVGGAMSMIIFAIILGVGVTLLGDEGRKVAYYLSLGSKTLIQFVRMIMYYAPIAIFAYAAWLMISYGPVMLGAYGKFLVAQYSFTLFHFFVIYSIIVWLGGLNPIKYFKAQFTPFVVAFTTRSSAVTLPVNMDAARRMGVPEEVFQVTVPIGATVNMDGTALYQALSAIFIAQLFGIPLAPYQISLLVLAAVVGSVATAAIPGGGTIMLAYVLAVVGLPLEGIGIMLVVDPIADALRTAVNASGDNACSVLISRLLGYKLNPQI</sequence>
<dbReference type="PRINTS" id="PR00173">
    <property type="entry name" value="EDTRNSPORT"/>
</dbReference>
<evidence type="ECO:0000256" key="2">
    <source>
        <dbReference type="ARBA" id="ARBA00022448"/>
    </source>
</evidence>
<keyword evidence="3" id="KW-1003">Cell membrane</keyword>
<protein>
    <submittedName>
        <fullName evidence="9">Sodium:dicarboxylate symporter</fullName>
    </submittedName>
</protein>
<feature type="transmembrane region" description="Helical" evidence="8">
    <location>
        <begin position="198"/>
        <end position="219"/>
    </location>
</feature>
<evidence type="ECO:0000256" key="4">
    <source>
        <dbReference type="ARBA" id="ARBA00022692"/>
    </source>
</evidence>
<feature type="transmembrane region" description="Helical" evidence="8">
    <location>
        <begin position="18"/>
        <end position="38"/>
    </location>
</feature>
<evidence type="ECO:0000256" key="6">
    <source>
        <dbReference type="ARBA" id="ARBA00022989"/>
    </source>
</evidence>
<dbReference type="GO" id="GO:0046942">
    <property type="term" value="P:carboxylic acid transport"/>
    <property type="evidence" value="ECO:0007669"/>
    <property type="project" value="UniProtKB-ARBA"/>
</dbReference>
<evidence type="ECO:0000313" key="9">
    <source>
        <dbReference type="EMBL" id="PUA33726.1"/>
    </source>
</evidence>
<reference evidence="9" key="2">
    <citation type="journal article" date="2018" name="Syst. Appl. Microbiol.">
        <title>A new symbiotic nanoarchaeote (Candidatus Nanoclepta minutus) and its host (Zestosphaera tikiterensis gen. nov., sp. nov.) from a New Zealand hot spring.</title>
        <authorList>
            <person name="St John E."/>
            <person name="Liu Y."/>
            <person name="Podar M."/>
            <person name="Stott M.B."/>
            <person name="Meneghin J."/>
            <person name="Chen Z."/>
            <person name="Lagutin K."/>
            <person name="Mitchell K."/>
            <person name="Reysenbach A.L."/>
        </authorList>
    </citation>
    <scope>NUCLEOTIDE SEQUENCE [LARGE SCALE GENOMIC DNA]</scope>
    <source>
        <strain evidence="9">NZ3</strain>
    </source>
</reference>
<dbReference type="PANTHER" id="PTHR42865:SF7">
    <property type="entry name" value="PROTON_GLUTAMATE-ASPARTATE SYMPORTER"/>
    <property type="match status" value="1"/>
</dbReference>
<dbReference type="SUPFAM" id="SSF118215">
    <property type="entry name" value="Proton glutamate symport protein"/>
    <property type="match status" value="1"/>
</dbReference>
<dbReference type="GO" id="GO:0005886">
    <property type="term" value="C:plasma membrane"/>
    <property type="evidence" value="ECO:0007669"/>
    <property type="project" value="UniProtKB-SubCell"/>
</dbReference>
<evidence type="ECO:0000256" key="1">
    <source>
        <dbReference type="ARBA" id="ARBA00004651"/>
    </source>
</evidence>
<dbReference type="Proteomes" id="UP000244093">
    <property type="component" value="Unassembled WGS sequence"/>
</dbReference>
<dbReference type="EMBL" id="NBVN01000002">
    <property type="protein sequence ID" value="PUA33726.1"/>
    <property type="molecule type" value="Genomic_DNA"/>
</dbReference>
<comment type="subcellular location">
    <subcellularLocation>
        <location evidence="1">Cell membrane</location>
        <topology evidence="1">Multi-pass membrane protein</topology>
    </subcellularLocation>
</comment>
<feature type="transmembrane region" description="Helical" evidence="8">
    <location>
        <begin position="91"/>
        <end position="112"/>
    </location>
</feature>
<dbReference type="Gene3D" id="1.10.3860.10">
    <property type="entry name" value="Sodium:dicarboxylate symporter"/>
    <property type="match status" value="1"/>
</dbReference>
<evidence type="ECO:0000256" key="5">
    <source>
        <dbReference type="ARBA" id="ARBA00022847"/>
    </source>
</evidence>
<keyword evidence="2" id="KW-0813">Transport</keyword>
<dbReference type="AlphaFoldDB" id="A0A2R7Y8C5"/>
<evidence type="ECO:0000256" key="3">
    <source>
        <dbReference type="ARBA" id="ARBA00022475"/>
    </source>
</evidence>
<dbReference type="PANTHER" id="PTHR42865">
    <property type="entry name" value="PROTON/GLUTAMATE-ASPARTATE SYMPORTER"/>
    <property type="match status" value="1"/>
</dbReference>
<feature type="transmembrane region" description="Helical" evidence="8">
    <location>
        <begin position="58"/>
        <end position="79"/>
    </location>
</feature>
<feature type="transmembrane region" description="Helical" evidence="8">
    <location>
        <begin position="239"/>
        <end position="257"/>
    </location>
</feature>